<reference evidence="3" key="1">
    <citation type="submission" date="2025-08" db="UniProtKB">
        <authorList>
            <consortium name="Ensembl"/>
        </authorList>
    </citation>
    <scope>IDENTIFICATION</scope>
</reference>
<reference evidence="3" key="2">
    <citation type="submission" date="2025-09" db="UniProtKB">
        <authorList>
            <consortium name="Ensembl"/>
        </authorList>
    </citation>
    <scope>IDENTIFICATION</scope>
</reference>
<dbReference type="AlphaFoldDB" id="A0A8C2LM39"/>
<dbReference type="Proteomes" id="UP000694386">
    <property type="component" value="Unplaced"/>
</dbReference>
<evidence type="ECO:0000259" key="2">
    <source>
        <dbReference type="Pfam" id="PF00021"/>
    </source>
</evidence>
<feature type="domain" description="UPAR/Ly6" evidence="2">
    <location>
        <begin position="26"/>
        <end position="106"/>
    </location>
</feature>
<dbReference type="Pfam" id="PF00021">
    <property type="entry name" value="UPAR_LY6"/>
    <property type="match status" value="1"/>
</dbReference>
<protein>
    <submittedName>
        <fullName evidence="3">Prostate and testis expressed 10</fullName>
    </submittedName>
</protein>
<sequence>MDWLLFLLLPGLLLVLYESHEMGENTLCTSCEEYFNKTCKKNSGVCQPRYPDLACQTKEVYFQRGTGEYVYKYSILSCPRRCMEYVRFIGLEKHIFSCCNHSYCNSLPEKNILLP</sequence>
<dbReference type="Ensembl" id="ENSCGRT00001008714.1">
    <property type="protein sequence ID" value="ENSCGRP00001005643.1"/>
    <property type="gene ID" value="ENSCGRG00001007452.1"/>
</dbReference>
<accession>A0A8C2LM39</accession>
<name>A0A8C2LM39_CRIGR</name>
<dbReference type="InterPro" id="IPR016054">
    <property type="entry name" value="LY6_UPA_recep-like"/>
</dbReference>
<keyword evidence="1" id="KW-0732">Signal</keyword>
<proteinExistence type="predicted"/>
<evidence type="ECO:0000313" key="3">
    <source>
        <dbReference type="Ensembl" id="ENSCGRP00001005643.1"/>
    </source>
</evidence>
<dbReference type="OMA" id="DFACQTK"/>
<feature type="chain" id="PRO_5034264529" evidence="1">
    <location>
        <begin position="20"/>
        <end position="115"/>
    </location>
</feature>
<evidence type="ECO:0000313" key="4">
    <source>
        <dbReference type="Proteomes" id="UP000694386"/>
    </source>
</evidence>
<dbReference type="GeneTree" id="ENSGT00670000099394"/>
<evidence type="ECO:0000256" key="1">
    <source>
        <dbReference type="SAM" id="SignalP"/>
    </source>
</evidence>
<organism evidence="3 4">
    <name type="scientific">Cricetulus griseus</name>
    <name type="common">Chinese hamster</name>
    <name type="synonym">Cricetulus barabensis griseus</name>
    <dbReference type="NCBI Taxonomy" id="10029"/>
    <lineage>
        <taxon>Eukaryota</taxon>
        <taxon>Metazoa</taxon>
        <taxon>Chordata</taxon>
        <taxon>Craniata</taxon>
        <taxon>Vertebrata</taxon>
        <taxon>Euteleostomi</taxon>
        <taxon>Mammalia</taxon>
        <taxon>Eutheria</taxon>
        <taxon>Euarchontoglires</taxon>
        <taxon>Glires</taxon>
        <taxon>Rodentia</taxon>
        <taxon>Myomorpha</taxon>
        <taxon>Muroidea</taxon>
        <taxon>Cricetidae</taxon>
        <taxon>Cricetinae</taxon>
        <taxon>Cricetulus</taxon>
    </lineage>
</organism>
<feature type="signal peptide" evidence="1">
    <location>
        <begin position="1"/>
        <end position="19"/>
    </location>
</feature>